<sequence>MRGWVGGGEDRDRLLVMNEELDPRLTGARGTQRETIVVSRGPAPRGGARGVQRDTVAMSPRIPARVRGVFTAAMVTSGWNGLVVFLPILVCVIAVWWFAGHTEPVNQVARFAAAAWLVGHDIPIEIAGGTLGVAPLVLVVAVCWRLSKAGAHTIRAINGRDFAAVRAVTLAVTLSYGIMITVVAFLVDSESLGVAPWRAALHGVVLSIVFATLGALAESGGGHLLWHRIPVWLRRGTRTGMLSVTIVVAAGALLTGVGIAAGGSTVTEITDGFAGAGIAVGVLSLLYLPTAAIWSVGYLVGPGFMLGADSSVRIIGVDLPAVLPPLPLFGAVPTAPLDEWGTLLLGIPPAIGIFYGVQLGLRSRDLKFGPLTGAALMSGLVAGGVVAGLTVATGGVVGAMTVGAPIWQTSWIAAAEIGAAVLIGSLGTRLLAGGVIPVDHPVTARR</sequence>
<dbReference type="Proteomes" id="UP000317043">
    <property type="component" value="Unassembled WGS sequence"/>
</dbReference>
<reference evidence="2 3" key="1">
    <citation type="submission" date="2019-06" db="EMBL/GenBank/DDBJ databases">
        <title>Sequencing the genomes of 1000 actinobacteria strains.</title>
        <authorList>
            <person name="Klenk H.-P."/>
        </authorList>
    </citation>
    <scope>NUCLEOTIDE SEQUENCE [LARGE SCALE GENOMIC DNA]</scope>
    <source>
        <strain evidence="2 3">DSM 45928</strain>
    </source>
</reference>
<feature type="transmembrane region" description="Helical" evidence="1">
    <location>
        <begin position="273"/>
        <end position="300"/>
    </location>
</feature>
<feature type="transmembrane region" description="Helical" evidence="1">
    <location>
        <begin position="199"/>
        <end position="218"/>
    </location>
</feature>
<protein>
    <submittedName>
        <fullName evidence="2">Uncharacterized protein</fullName>
    </submittedName>
</protein>
<feature type="transmembrane region" description="Helical" evidence="1">
    <location>
        <begin position="126"/>
        <end position="146"/>
    </location>
</feature>
<feature type="transmembrane region" description="Helical" evidence="1">
    <location>
        <begin position="312"/>
        <end position="334"/>
    </location>
</feature>
<name>A0A543AV47_9ACTN</name>
<keyword evidence="1" id="KW-1133">Transmembrane helix</keyword>
<feature type="transmembrane region" description="Helical" evidence="1">
    <location>
        <begin position="68"/>
        <end position="99"/>
    </location>
</feature>
<comment type="caution">
    <text evidence="2">The sequence shown here is derived from an EMBL/GenBank/DDBJ whole genome shotgun (WGS) entry which is preliminary data.</text>
</comment>
<dbReference type="AlphaFoldDB" id="A0A543AV47"/>
<dbReference type="EMBL" id="VFOW01000001">
    <property type="protein sequence ID" value="TQL76443.1"/>
    <property type="molecule type" value="Genomic_DNA"/>
</dbReference>
<organism evidence="2 3">
    <name type="scientific">Stackebrandtia endophytica</name>
    <dbReference type="NCBI Taxonomy" id="1496996"/>
    <lineage>
        <taxon>Bacteria</taxon>
        <taxon>Bacillati</taxon>
        <taxon>Actinomycetota</taxon>
        <taxon>Actinomycetes</taxon>
        <taxon>Glycomycetales</taxon>
        <taxon>Glycomycetaceae</taxon>
        <taxon>Stackebrandtia</taxon>
    </lineage>
</organism>
<evidence type="ECO:0000313" key="3">
    <source>
        <dbReference type="Proteomes" id="UP000317043"/>
    </source>
</evidence>
<feature type="transmembrane region" description="Helical" evidence="1">
    <location>
        <begin position="373"/>
        <end position="399"/>
    </location>
</feature>
<dbReference type="Pfam" id="PF19877">
    <property type="entry name" value="DUF6350"/>
    <property type="match status" value="1"/>
</dbReference>
<dbReference type="InParanoid" id="A0A543AV47"/>
<feature type="transmembrane region" description="Helical" evidence="1">
    <location>
        <begin position="167"/>
        <end position="187"/>
    </location>
</feature>
<evidence type="ECO:0000313" key="2">
    <source>
        <dbReference type="EMBL" id="TQL76443.1"/>
    </source>
</evidence>
<feature type="transmembrane region" description="Helical" evidence="1">
    <location>
        <begin position="411"/>
        <end position="436"/>
    </location>
</feature>
<evidence type="ECO:0000256" key="1">
    <source>
        <dbReference type="SAM" id="Phobius"/>
    </source>
</evidence>
<accession>A0A543AV47</accession>
<keyword evidence="3" id="KW-1185">Reference proteome</keyword>
<gene>
    <name evidence="2" type="ORF">FB566_1972</name>
</gene>
<dbReference type="InterPro" id="IPR045931">
    <property type="entry name" value="DUF6350"/>
</dbReference>
<proteinExistence type="predicted"/>
<feature type="transmembrane region" description="Helical" evidence="1">
    <location>
        <begin position="239"/>
        <end position="261"/>
    </location>
</feature>
<keyword evidence="1" id="KW-0472">Membrane</keyword>
<keyword evidence="1" id="KW-0812">Transmembrane</keyword>
<feature type="transmembrane region" description="Helical" evidence="1">
    <location>
        <begin position="340"/>
        <end position="361"/>
    </location>
</feature>